<dbReference type="EMBL" id="JAHBCL010000030">
    <property type="protein sequence ID" value="MBS7528073.1"/>
    <property type="molecule type" value="Genomic_DNA"/>
</dbReference>
<comment type="caution">
    <text evidence="1">The sequence shown here is derived from an EMBL/GenBank/DDBJ whole genome shotgun (WGS) entry which is preliminary data.</text>
</comment>
<reference evidence="1 2" key="1">
    <citation type="submission" date="2021-05" db="EMBL/GenBank/DDBJ databases">
        <title>Fusibacter ferrireducens sp. nov., an anaerobic, sulfur- and Fe-reducing bacterium isolated from the mangrove sediment.</title>
        <authorList>
            <person name="Qiu D."/>
        </authorList>
    </citation>
    <scope>NUCLEOTIDE SEQUENCE [LARGE SCALE GENOMIC DNA]</scope>
    <source>
        <strain evidence="1 2">DSM 12116</strain>
    </source>
</reference>
<gene>
    <name evidence="1" type="ORF">KHM83_15410</name>
</gene>
<evidence type="ECO:0008006" key="3">
    <source>
        <dbReference type="Google" id="ProtNLM"/>
    </source>
</evidence>
<accession>A0ABS5PSE3</accession>
<dbReference type="InterPro" id="IPR029068">
    <property type="entry name" value="Glyas_Bleomycin-R_OHBP_Dase"/>
</dbReference>
<proteinExistence type="predicted"/>
<name>A0ABS5PSE3_9FIRM</name>
<dbReference type="Proteomes" id="UP000746471">
    <property type="component" value="Unassembled WGS sequence"/>
</dbReference>
<dbReference type="SUPFAM" id="SSF54593">
    <property type="entry name" value="Glyoxalase/Bleomycin resistance protein/Dihydroxybiphenyl dioxygenase"/>
    <property type="match status" value="1"/>
</dbReference>
<evidence type="ECO:0000313" key="1">
    <source>
        <dbReference type="EMBL" id="MBS7528073.1"/>
    </source>
</evidence>
<dbReference type="RefSeq" id="WP_213237935.1">
    <property type="nucleotide sequence ID" value="NZ_JAHBCL010000030.1"/>
</dbReference>
<protein>
    <recommendedName>
        <fullName evidence="3">Glyoxalase</fullName>
    </recommendedName>
</protein>
<organism evidence="1 2">
    <name type="scientific">Fusibacter paucivorans</name>
    <dbReference type="NCBI Taxonomy" id="76009"/>
    <lineage>
        <taxon>Bacteria</taxon>
        <taxon>Bacillati</taxon>
        <taxon>Bacillota</taxon>
        <taxon>Clostridia</taxon>
        <taxon>Eubacteriales</taxon>
        <taxon>Eubacteriales Family XII. Incertae Sedis</taxon>
        <taxon>Fusibacter</taxon>
    </lineage>
</organism>
<dbReference type="Gene3D" id="3.10.180.10">
    <property type="entry name" value="2,3-Dihydroxybiphenyl 1,2-Dioxygenase, domain 1"/>
    <property type="match status" value="1"/>
</dbReference>
<keyword evidence="2" id="KW-1185">Reference proteome</keyword>
<sequence length="114" mass="13226">MNMKSVTGIGGIFFKAQDPDKMNDWYKAHLGLDTSEYGVRFEWLEKSDPSKTGTTQWSTFSETTDYFQPSSKDFMINHRVEILDQIETYDFGKFVHILDLEGNKIELWEPTDAS</sequence>
<evidence type="ECO:0000313" key="2">
    <source>
        <dbReference type="Proteomes" id="UP000746471"/>
    </source>
</evidence>